<dbReference type="Pfam" id="PF02931">
    <property type="entry name" value="Neur_chan_LBD"/>
    <property type="match status" value="1"/>
</dbReference>
<evidence type="ECO:0000256" key="8">
    <source>
        <dbReference type="ARBA" id="ARBA00023157"/>
    </source>
</evidence>
<feature type="transmembrane region" description="Helical" evidence="14">
    <location>
        <begin position="337"/>
        <end position="359"/>
    </location>
</feature>
<dbReference type="SUPFAM" id="SSF63712">
    <property type="entry name" value="Nicotinic receptor ligand binding domain-like"/>
    <property type="match status" value="1"/>
</dbReference>
<evidence type="ECO:0000256" key="1">
    <source>
        <dbReference type="ARBA" id="ARBA00022448"/>
    </source>
</evidence>
<keyword evidence="17" id="KW-1185">Reference proteome</keyword>
<evidence type="ECO:0000256" key="5">
    <source>
        <dbReference type="ARBA" id="ARBA00023018"/>
    </source>
</evidence>
<dbReference type="PRINTS" id="PR00252">
    <property type="entry name" value="NRIONCHANNEL"/>
</dbReference>
<keyword evidence="5" id="KW-0770">Synapse</keyword>
<keyword evidence="9" id="KW-0675">Receptor</keyword>
<evidence type="ECO:0000313" key="17">
    <source>
        <dbReference type="Proteomes" id="UP000694865"/>
    </source>
</evidence>
<keyword evidence="2" id="KW-1003">Cell membrane</keyword>
<evidence type="ECO:0000259" key="16">
    <source>
        <dbReference type="Pfam" id="PF02932"/>
    </source>
</evidence>
<evidence type="ECO:0000259" key="15">
    <source>
        <dbReference type="Pfam" id="PF02931"/>
    </source>
</evidence>
<feature type="transmembrane region" description="Helical" evidence="14">
    <location>
        <begin position="528"/>
        <end position="546"/>
    </location>
</feature>
<keyword evidence="6 14" id="KW-0406">Ion transport</keyword>
<dbReference type="Gene3D" id="1.20.58.390">
    <property type="entry name" value="Neurotransmitter-gated ion-channel transmembrane domain"/>
    <property type="match status" value="2"/>
</dbReference>
<keyword evidence="8" id="KW-1015">Disulfide bond</keyword>
<dbReference type="PANTHER" id="PTHR18945">
    <property type="entry name" value="NEUROTRANSMITTER GATED ION CHANNEL"/>
    <property type="match status" value="1"/>
</dbReference>
<dbReference type="InterPro" id="IPR006029">
    <property type="entry name" value="Neurotrans-gated_channel_TM"/>
</dbReference>
<evidence type="ECO:0000256" key="9">
    <source>
        <dbReference type="ARBA" id="ARBA00023170"/>
    </source>
</evidence>
<accession>A0ABM0GZJ6</accession>
<keyword evidence="4 14" id="KW-1133">Transmembrane helix</keyword>
<reference evidence="18" key="1">
    <citation type="submission" date="2025-08" db="UniProtKB">
        <authorList>
            <consortium name="RefSeq"/>
        </authorList>
    </citation>
    <scope>IDENTIFICATION</scope>
    <source>
        <tissue evidence="18">Testes</tissue>
    </source>
</reference>
<dbReference type="InterPro" id="IPR018000">
    <property type="entry name" value="Neurotransmitter_ion_chnl_CS"/>
</dbReference>
<name>A0ABM0GZJ6_SACKO</name>
<dbReference type="GeneID" id="100376843"/>
<comment type="similarity">
    <text evidence="14">Belongs to the ligand-gated ion channel (TC 1.A.9) family.</text>
</comment>
<feature type="transmembrane region" description="Helical" evidence="14">
    <location>
        <begin position="304"/>
        <end position="325"/>
    </location>
</feature>
<keyword evidence="7 14" id="KW-0472">Membrane</keyword>
<evidence type="ECO:0000256" key="7">
    <source>
        <dbReference type="ARBA" id="ARBA00023136"/>
    </source>
</evidence>
<evidence type="ECO:0000256" key="12">
    <source>
        <dbReference type="ARBA" id="ARBA00023303"/>
    </source>
</evidence>
<evidence type="ECO:0000256" key="13">
    <source>
        <dbReference type="ARBA" id="ARBA00034099"/>
    </source>
</evidence>
<keyword evidence="1 14" id="KW-0813">Transport</keyword>
<dbReference type="RefSeq" id="XP_002740880.1">
    <property type="nucleotide sequence ID" value="XM_002740834.1"/>
</dbReference>
<dbReference type="InterPro" id="IPR036734">
    <property type="entry name" value="Neur_chan_lig-bd_sf"/>
</dbReference>
<feature type="transmembrane region" description="Helical" evidence="14">
    <location>
        <begin position="273"/>
        <end position="297"/>
    </location>
</feature>
<dbReference type="Proteomes" id="UP000694865">
    <property type="component" value="Unplaced"/>
</dbReference>
<dbReference type="InterPro" id="IPR006202">
    <property type="entry name" value="Neur_chan_lig-bd"/>
</dbReference>
<evidence type="ECO:0000256" key="14">
    <source>
        <dbReference type="RuleBase" id="RU000687"/>
    </source>
</evidence>
<evidence type="ECO:0000256" key="3">
    <source>
        <dbReference type="ARBA" id="ARBA00022692"/>
    </source>
</evidence>
<gene>
    <name evidence="18" type="primary">LOC100376843</name>
</gene>
<evidence type="ECO:0000313" key="18">
    <source>
        <dbReference type="RefSeq" id="XP_002740880.1"/>
    </source>
</evidence>
<feature type="domain" description="Neurotransmitter-gated ion-channel transmembrane" evidence="16">
    <location>
        <begin position="279"/>
        <end position="544"/>
    </location>
</feature>
<evidence type="ECO:0000256" key="6">
    <source>
        <dbReference type="ARBA" id="ARBA00023065"/>
    </source>
</evidence>
<dbReference type="InterPro" id="IPR002394">
    <property type="entry name" value="Nicotinic_acetylcholine_rcpt"/>
</dbReference>
<dbReference type="InterPro" id="IPR006201">
    <property type="entry name" value="Neur_channel"/>
</dbReference>
<dbReference type="InterPro" id="IPR036719">
    <property type="entry name" value="Neuro-gated_channel_TM_sf"/>
</dbReference>
<dbReference type="PRINTS" id="PR00254">
    <property type="entry name" value="NICOTINICR"/>
</dbReference>
<dbReference type="CDD" id="cd18997">
    <property type="entry name" value="LGIC_ECD_nAChR"/>
    <property type="match status" value="1"/>
</dbReference>
<evidence type="ECO:0000256" key="11">
    <source>
        <dbReference type="ARBA" id="ARBA00023286"/>
    </source>
</evidence>
<dbReference type="InterPro" id="IPR038050">
    <property type="entry name" value="Neuro_actylchol_rec"/>
</dbReference>
<dbReference type="Gene3D" id="2.70.170.10">
    <property type="entry name" value="Neurotransmitter-gated ion-channel ligand-binding domain"/>
    <property type="match status" value="1"/>
</dbReference>
<proteinExistence type="inferred from homology"/>
<organism evidence="17 18">
    <name type="scientific">Saccoglossus kowalevskii</name>
    <name type="common">Acorn worm</name>
    <dbReference type="NCBI Taxonomy" id="10224"/>
    <lineage>
        <taxon>Eukaryota</taxon>
        <taxon>Metazoa</taxon>
        <taxon>Hemichordata</taxon>
        <taxon>Enteropneusta</taxon>
        <taxon>Harrimaniidae</taxon>
        <taxon>Saccoglossus</taxon>
    </lineage>
</organism>
<dbReference type="CDD" id="cd19064">
    <property type="entry name" value="LGIC_TM_nAChR"/>
    <property type="match status" value="1"/>
</dbReference>
<dbReference type="PROSITE" id="PS00236">
    <property type="entry name" value="NEUROTR_ION_CHANNEL"/>
    <property type="match status" value="1"/>
</dbReference>
<comment type="subcellular location">
    <subcellularLocation>
        <location evidence="13">Synaptic cell membrane</location>
        <topology evidence="13">Multi-pass membrane protein</topology>
    </subcellularLocation>
</comment>
<dbReference type="Pfam" id="PF02932">
    <property type="entry name" value="Neur_chan_memb"/>
    <property type="match status" value="1"/>
</dbReference>
<evidence type="ECO:0000256" key="2">
    <source>
        <dbReference type="ARBA" id="ARBA00022475"/>
    </source>
</evidence>
<keyword evidence="11" id="KW-1071">Ligand-gated ion channel</keyword>
<sequence length="581" mass="67177">MTACMKSKHVNPFVGLIRKYSVNANQLMALLLKATFKLSQQSLVNFGLKFVEIARQGLGCHGSEHEERLFMALMSNYNSLIRPVKFPNEILNVTFGLSISQLIKVDEKNQIMTASMWVKQKWRDFQLVWDPDQFGGLTVLHVPSNMIWMPDIVLYNNADGPYDVTMMTMAIIYSDGTVYWVPPAVYKSSCQIDVDYFPFDEQHCRMKFGSWTYDGDHVDLGAISDKIEQEDYWENGEWEIVETPVERHALKYPCCAEIYVDLTFTMVLHRKPLFYIVTLVLPCLLISVLTVFVFYIPSDCGEKITLCISVLLALIVFLLLISEIIPPTSKTIPLIGIYLLFTMVLVSLSIIVTVIVLNIHHRTSTTHTMPEWVKRWFLRRLPSLLFMQRPRYNKKRAHGKLKEVLRQSRSNTSQSVAVCCEPLSKPMNGDPRSQSIPVLLAQKTREKITPSLREEIEWRERHRIKHERGHDNDGNKEEDDDDEAYTIPFELKGAIGHINYIVEHLKEEDRVEEISEDWKFVAMVIDRIFLWLFVIVCISGTCSILLDSPVIWENGTEHKRYQPEKPIIQVVETPPYQPQTT</sequence>
<keyword evidence="12 14" id="KW-0407">Ion channel</keyword>
<dbReference type="SUPFAM" id="SSF90112">
    <property type="entry name" value="Neurotransmitter-gated ion-channel transmembrane pore"/>
    <property type="match status" value="1"/>
</dbReference>
<feature type="domain" description="Neurotransmitter-gated ion-channel ligand-binding" evidence="15">
    <location>
        <begin position="66"/>
        <end position="272"/>
    </location>
</feature>
<evidence type="ECO:0000256" key="4">
    <source>
        <dbReference type="ARBA" id="ARBA00022989"/>
    </source>
</evidence>
<evidence type="ECO:0000256" key="10">
    <source>
        <dbReference type="ARBA" id="ARBA00023180"/>
    </source>
</evidence>
<keyword evidence="10" id="KW-0325">Glycoprotein</keyword>
<dbReference type="NCBIfam" id="TIGR00860">
    <property type="entry name" value="LIC"/>
    <property type="match status" value="1"/>
</dbReference>
<protein>
    <submittedName>
        <fullName evidence="18">Neuronal acetylcholine receptor subunit alpha-4-like</fullName>
    </submittedName>
</protein>
<keyword evidence="3 14" id="KW-0812">Transmembrane</keyword>